<dbReference type="InterPro" id="IPR003150">
    <property type="entry name" value="DNA-bd_RFX"/>
</dbReference>
<accession>A0A6A6W4T4</accession>
<reference evidence="4" key="1">
    <citation type="journal article" date="2020" name="Stud. Mycol.">
        <title>101 Dothideomycetes genomes: a test case for predicting lifestyles and emergence of pathogens.</title>
        <authorList>
            <person name="Haridas S."/>
            <person name="Albert R."/>
            <person name="Binder M."/>
            <person name="Bloem J."/>
            <person name="Labutti K."/>
            <person name="Salamov A."/>
            <person name="Andreopoulos B."/>
            <person name="Baker S."/>
            <person name="Barry K."/>
            <person name="Bills G."/>
            <person name="Bluhm B."/>
            <person name="Cannon C."/>
            <person name="Castanera R."/>
            <person name="Culley D."/>
            <person name="Daum C."/>
            <person name="Ezra D."/>
            <person name="Gonzalez J."/>
            <person name="Henrissat B."/>
            <person name="Kuo A."/>
            <person name="Liang C."/>
            <person name="Lipzen A."/>
            <person name="Lutzoni F."/>
            <person name="Magnuson J."/>
            <person name="Mondo S."/>
            <person name="Nolan M."/>
            <person name="Ohm R."/>
            <person name="Pangilinan J."/>
            <person name="Park H.-J."/>
            <person name="Ramirez L."/>
            <person name="Alfaro M."/>
            <person name="Sun H."/>
            <person name="Tritt A."/>
            <person name="Yoshinaga Y."/>
            <person name="Zwiers L.-H."/>
            <person name="Turgeon B."/>
            <person name="Goodwin S."/>
            <person name="Spatafora J."/>
            <person name="Crous P."/>
            <person name="Grigoriev I."/>
        </authorList>
    </citation>
    <scope>NUCLEOTIDE SEQUENCE</scope>
    <source>
        <strain evidence="4">CBS 121739</strain>
    </source>
</reference>
<dbReference type="Pfam" id="PF25340">
    <property type="entry name" value="BCD_RFX"/>
    <property type="match status" value="1"/>
</dbReference>
<dbReference type="Pfam" id="PF02257">
    <property type="entry name" value="RFX_DNA_binding"/>
    <property type="match status" value="1"/>
</dbReference>
<dbReference type="EMBL" id="ML996576">
    <property type="protein sequence ID" value="KAF2756061.1"/>
    <property type="molecule type" value="Genomic_DNA"/>
</dbReference>
<keyword evidence="1" id="KW-0238">DNA-binding</keyword>
<dbReference type="GeneID" id="54491091"/>
<evidence type="ECO:0000313" key="5">
    <source>
        <dbReference type="Proteomes" id="UP000799437"/>
    </source>
</evidence>
<sequence>MSHIHSHLGKRPHSATTYNSIESNGQRPVSRASTTSIQSFDHHSAPTDSRRQSQFSHEQFANFDAANNSGDLKIERALLNMKYADSNGQHGNDALLDASLHGLGEIAHMNSHHGQFVGMQNGGEFGGLGDIYDQSQHIQNLPEKSQEPQQKKKRGSQATATNDRELRDLLASNMDRPLKDVAIEVVKTERTPRSERTKQLFAMLWIRASCKKAKTSVPRNRVYSYYATRCGLERVIPLNPASFGKLVRVMFPDITTRRLGVRGESKYHYVDLALIDDNGHHNTPEVDRAVGAHSRSNSMAPSSMQFATQAQPSQQRNLPVDAAVFPIQEAHTSNLQLPQLITEGQDTHSRIYADPLSSWGSERPRTSVMYAQKLKFLLPQQRIDDNVELELPDIFEYVPSKTDKDAAYGLAANYRTHCTNLMDSFRYCKPKMFNKVFKTFMGNMTVPLEKVFHHPDTVPWIKECDWRMYQKMIRFIAGITFQTLPHTVTTFLKSIAATLHTQITHTFQKSPNHVLEAKLEPASLFAHLLHRSLITNESAHTATAFLQHAEQVNLMWGDWTQRVNVKRIMESELPGCGYENAEKILTNGIRDLLVNENVPQPTEGDSFSQGLNELYAATKPCATSDEGWIDRIIKFVDNIPALFPQASARTLLACVSTIGTAALREITANGGSSFQAWWAIKMFIDEMCLWFASLGGFLEHRTTLPRDLQGLSPLGLGLEGVVSTTGGDTNNGSRYSSLVENFGATNLPGNAQGGYQQAAGPTNERMIYRA</sequence>
<gene>
    <name evidence="4" type="ORF">EJ05DRAFT_88331</name>
</gene>
<dbReference type="InterPro" id="IPR057321">
    <property type="entry name" value="RFX1-4/6/8-like_BCD"/>
</dbReference>
<evidence type="ECO:0000313" key="4">
    <source>
        <dbReference type="EMBL" id="KAF2756061.1"/>
    </source>
</evidence>
<evidence type="ECO:0000256" key="1">
    <source>
        <dbReference type="ARBA" id="ARBA00023125"/>
    </source>
</evidence>
<dbReference type="GO" id="GO:0000981">
    <property type="term" value="F:DNA-binding transcription factor activity, RNA polymerase II-specific"/>
    <property type="evidence" value="ECO:0007669"/>
    <property type="project" value="TreeGrafter"/>
</dbReference>
<dbReference type="GO" id="GO:0000978">
    <property type="term" value="F:RNA polymerase II cis-regulatory region sequence-specific DNA binding"/>
    <property type="evidence" value="ECO:0007669"/>
    <property type="project" value="TreeGrafter"/>
</dbReference>
<protein>
    <recommendedName>
        <fullName evidence="3">RFX-type winged-helix domain-containing protein</fullName>
    </recommendedName>
</protein>
<dbReference type="OrthoDB" id="10056949at2759"/>
<dbReference type="Gene3D" id="1.10.10.10">
    <property type="entry name" value="Winged helix-like DNA-binding domain superfamily/Winged helix DNA-binding domain"/>
    <property type="match status" value="1"/>
</dbReference>
<feature type="compositionally biased region" description="Basic and acidic residues" evidence="2">
    <location>
        <begin position="40"/>
        <end position="51"/>
    </location>
</feature>
<feature type="domain" description="RFX-type winged-helix" evidence="3">
    <location>
        <begin position="202"/>
        <end position="276"/>
    </location>
</feature>
<dbReference type="PANTHER" id="PTHR12619:SF5">
    <property type="entry name" value="TRANSCRIPTION FACTOR RFX4"/>
    <property type="match status" value="1"/>
</dbReference>
<dbReference type="AlphaFoldDB" id="A0A6A6W4T4"/>
<keyword evidence="5" id="KW-1185">Reference proteome</keyword>
<dbReference type="Proteomes" id="UP000799437">
    <property type="component" value="Unassembled WGS sequence"/>
</dbReference>
<evidence type="ECO:0000259" key="3">
    <source>
        <dbReference type="PROSITE" id="PS51526"/>
    </source>
</evidence>
<dbReference type="InterPro" id="IPR039779">
    <property type="entry name" value="RFX-like"/>
</dbReference>
<dbReference type="RefSeq" id="XP_033598512.1">
    <property type="nucleotide sequence ID" value="XM_033750037.1"/>
</dbReference>
<dbReference type="SUPFAM" id="SSF46785">
    <property type="entry name" value="Winged helix' DNA-binding domain"/>
    <property type="match status" value="1"/>
</dbReference>
<organism evidence="4 5">
    <name type="scientific">Pseudovirgaria hyperparasitica</name>
    <dbReference type="NCBI Taxonomy" id="470096"/>
    <lineage>
        <taxon>Eukaryota</taxon>
        <taxon>Fungi</taxon>
        <taxon>Dikarya</taxon>
        <taxon>Ascomycota</taxon>
        <taxon>Pezizomycotina</taxon>
        <taxon>Dothideomycetes</taxon>
        <taxon>Dothideomycetes incertae sedis</taxon>
        <taxon>Acrospermales</taxon>
        <taxon>Acrospermaceae</taxon>
        <taxon>Pseudovirgaria</taxon>
    </lineage>
</organism>
<proteinExistence type="predicted"/>
<dbReference type="InterPro" id="IPR036390">
    <property type="entry name" value="WH_DNA-bd_sf"/>
</dbReference>
<dbReference type="InterPro" id="IPR036388">
    <property type="entry name" value="WH-like_DNA-bd_sf"/>
</dbReference>
<feature type="compositionally biased region" description="Basic residues" evidence="2">
    <location>
        <begin position="1"/>
        <end position="13"/>
    </location>
</feature>
<feature type="compositionally biased region" description="Polar residues" evidence="2">
    <location>
        <begin position="14"/>
        <end position="39"/>
    </location>
</feature>
<feature type="region of interest" description="Disordered" evidence="2">
    <location>
        <begin position="141"/>
        <end position="164"/>
    </location>
</feature>
<evidence type="ECO:0000256" key="2">
    <source>
        <dbReference type="SAM" id="MobiDB-lite"/>
    </source>
</evidence>
<name>A0A6A6W4T4_9PEZI</name>
<dbReference type="PROSITE" id="PS51526">
    <property type="entry name" value="RFX_DBD"/>
    <property type="match status" value="1"/>
</dbReference>
<dbReference type="PANTHER" id="PTHR12619">
    <property type="entry name" value="RFX TRANSCRIPTION FACTOR FAMILY"/>
    <property type="match status" value="1"/>
</dbReference>
<dbReference type="FunFam" id="1.10.10.10:FF:000119">
    <property type="entry name" value="DNA damage and replication checkpoint protein"/>
    <property type="match status" value="1"/>
</dbReference>
<feature type="region of interest" description="Disordered" evidence="2">
    <location>
        <begin position="1"/>
        <end position="54"/>
    </location>
</feature>